<evidence type="ECO:0008006" key="7">
    <source>
        <dbReference type="Google" id="ProtNLM"/>
    </source>
</evidence>
<evidence type="ECO:0000313" key="5">
    <source>
        <dbReference type="EMBL" id="KAH0541635.1"/>
    </source>
</evidence>
<dbReference type="Pfam" id="PF03663">
    <property type="entry name" value="Glyco_hydro_76"/>
    <property type="match status" value="1"/>
</dbReference>
<dbReference type="InterPro" id="IPR005198">
    <property type="entry name" value="Glyco_hydro_76"/>
</dbReference>
<evidence type="ECO:0000313" key="6">
    <source>
        <dbReference type="Proteomes" id="UP000750711"/>
    </source>
</evidence>
<sequence length="95" mass="10444">MAIQVDLGDAKSVKAAAKIAADGMMKYYTGNRTGQTPGLLPGPYYWWEAGAMFGTLVDYYYYTGNSEYNDVTTQALLAQVGPNNDFMPPNQTKDE</sequence>
<dbReference type="Proteomes" id="UP000750711">
    <property type="component" value="Unassembled WGS sequence"/>
</dbReference>
<evidence type="ECO:0000256" key="1">
    <source>
        <dbReference type="ARBA" id="ARBA00022729"/>
    </source>
</evidence>
<proteinExistence type="predicted"/>
<keyword evidence="6" id="KW-1185">Reference proteome</keyword>
<dbReference type="AlphaFoldDB" id="A0A9P8I8M9"/>
<dbReference type="InterPro" id="IPR008929">
    <property type="entry name" value="Chondroitin_lyas"/>
</dbReference>
<dbReference type="EMBL" id="JAGHQM010003772">
    <property type="protein sequence ID" value="KAH0541635.1"/>
    <property type="molecule type" value="Genomic_DNA"/>
</dbReference>
<feature type="non-terminal residue" evidence="5">
    <location>
        <position position="95"/>
    </location>
</feature>
<name>A0A9P8I8M9_9PEZI</name>
<dbReference type="PANTHER" id="PTHR12145">
    <property type="entry name" value="MANNAN ENDO-1,6-ALPHA-MANNOSIDASE DCW1"/>
    <property type="match status" value="1"/>
</dbReference>
<gene>
    <name evidence="5" type="ORF">GP486_008701</name>
</gene>
<keyword evidence="4" id="KW-0326">Glycosidase</keyword>
<evidence type="ECO:0000256" key="3">
    <source>
        <dbReference type="ARBA" id="ARBA00023180"/>
    </source>
</evidence>
<dbReference type="GO" id="GO:0008496">
    <property type="term" value="F:mannan endo-1,6-alpha-mannosidase activity"/>
    <property type="evidence" value="ECO:0007669"/>
    <property type="project" value="InterPro"/>
</dbReference>
<comment type="caution">
    <text evidence="5">The sequence shown here is derived from an EMBL/GenBank/DDBJ whole genome shotgun (WGS) entry which is preliminary data.</text>
</comment>
<dbReference type="SUPFAM" id="SSF48230">
    <property type="entry name" value="Chondroitin AC/alginate lyase"/>
    <property type="match status" value="1"/>
</dbReference>
<evidence type="ECO:0000256" key="2">
    <source>
        <dbReference type="ARBA" id="ARBA00022801"/>
    </source>
</evidence>
<reference evidence="5" key="1">
    <citation type="submission" date="2021-03" db="EMBL/GenBank/DDBJ databases">
        <title>Comparative genomics and phylogenomic investigation of the class Geoglossomycetes provide insights into ecological specialization and systematics.</title>
        <authorList>
            <person name="Melie T."/>
            <person name="Pirro S."/>
            <person name="Miller A.N."/>
            <person name="Quandt A."/>
        </authorList>
    </citation>
    <scope>NUCLEOTIDE SEQUENCE</scope>
    <source>
        <strain evidence="5">CAQ_001_2017</strain>
    </source>
</reference>
<keyword evidence="3" id="KW-0325">Glycoprotein</keyword>
<dbReference type="InterPro" id="IPR014480">
    <property type="entry name" value="Mannan-1_6-alpha_mannosidase"/>
</dbReference>
<dbReference type="GO" id="GO:0016052">
    <property type="term" value="P:carbohydrate catabolic process"/>
    <property type="evidence" value="ECO:0007669"/>
    <property type="project" value="InterPro"/>
</dbReference>
<evidence type="ECO:0000256" key="4">
    <source>
        <dbReference type="ARBA" id="ARBA00023295"/>
    </source>
</evidence>
<protein>
    <recommendedName>
        <fullName evidence="7">Mannan endo-1,6-alpha-mannosidase</fullName>
    </recommendedName>
</protein>
<dbReference type="GO" id="GO:0009272">
    <property type="term" value="P:fungal-type cell wall biogenesis"/>
    <property type="evidence" value="ECO:0007669"/>
    <property type="project" value="TreeGrafter"/>
</dbReference>
<accession>A0A9P8I8M9</accession>
<dbReference type="PANTHER" id="PTHR12145:SF36">
    <property type="entry name" value="MANNAN ENDO-1,6-ALPHA-MANNOSIDASE DCW1"/>
    <property type="match status" value="1"/>
</dbReference>
<keyword evidence="2" id="KW-0378">Hydrolase</keyword>
<keyword evidence="1" id="KW-0732">Signal</keyword>
<organism evidence="5 6">
    <name type="scientific">Trichoglossum hirsutum</name>
    <dbReference type="NCBI Taxonomy" id="265104"/>
    <lineage>
        <taxon>Eukaryota</taxon>
        <taxon>Fungi</taxon>
        <taxon>Dikarya</taxon>
        <taxon>Ascomycota</taxon>
        <taxon>Pezizomycotina</taxon>
        <taxon>Geoglossomycetes</taxon>
        <taxon>Geoglossales</taxon>
        <taxon>Geoglossaceae</taxon>
        <taxon>Trichoglossum</taxon>
    </lineage>
</organism>